<keyword evidence="7 8" id="KW-0472">Membrane</keyword>
<keyword evidence="4" id="KW-0337">GPI-anchor biosynthesis</keyword>
<evidence type="ECO:0008006" key="11">
    <source>
        <dbReference type="Google" id="ProtNLM"/>
    </source>
</evidence>
<evidence type="ECO:0000256" key="5">
    <source>
        <dbReference type="ARBA" id="ARBA00022692"/>
    </source>
</evidence>
<dbReference type="EMBL" id="JBHFFA010000001">
    <property type="protein sequence ID" value="KAL2649662.1"/>
    <property type="molecule type" value="Genomic_DNA"/>
</dbReference>
<comment type="caution">
    <text evidence="9">The sequence shown here is derived from an EMBL/GenBank/DDBJ whole genome shotgun (WGS) entry which is preliminary data.</text>
</comment>
<reference evidence="9 10" key="1">
    <citation type="submission" date="2024-09" db="EMBL/GenBank/DDBJ databases">
        <title>Chromosome-scale assembly of Riccia fluitans.</title>
        <authorList>
            <person name="Paukszto L."/>
            <person name="Sawicki J."/>
            <person name="Karawczyk K."/>
            <person name="Piernik-Szablinska J."/>
            <person name="Szczecinska M."/>
            <person name="Mazdziarz M."/>
        </authorList>
    </citation>
    <scope>NUCLEOTIDE SEQUENCE [LARGE SCALE GENOMIC DNA]</scope>
    <source>
        <strain evidence="9">Rf_01</strain>
        <tissue evidence="9">Aerial parts of the thallus</tissue>
    </source>
</reference>
<dbReference type="InterPro" id="IPR009450">
    <property type="entry name" value="Plno_GlcNAc_GPI2"/>
</dbReference>
<comment type="similarity">
    <text evidence="3">Belongs to the PIGC family.</text>
</comment>
<dbReference type="GO" id="GO:0016020">
    <property type="term" value="C:membrane"/>
    <property type="evidence" value="ECO:0007669"/>
    <property type="project" value="UniProtKB-SubCell"/>
</dbReference>
<dbReference type="Pfam" id="PF06432">
    <property type="entry name" value="GPI2"/>
    <property type="match status" value="1"/>
</dbReference>
<evidence type="ECO:0000256" key="4">
    <source>
        <dbReference type="ARBA" id="ARBA00022502"/>
    </source>
</evidence>
<evidence type="ECO:0000256" key="6">
    <source>
        <dbReference type="ARBA" id="ARBA00022989"/>
    </source>
</evidence>
<protein>
    <recommendedName>
        <fullName evidence="11">Phosphatidylinositol N-acetylglucosaminyltransferase</fullName>
    </recommendedName>
</protein>
<feature type="transmembrane region" description="Helical" evidence="8">
    <location>
        <begin position="277"/>
        <end position="296"/>
    </location>
</feature>
<keyword evidence="6 8" id="KW-1133">Transmembrane helix</keyword>
<evidence type="ECO:0000256" key="2">
    <source>
        <dbReference type="ARBA" id="ARBA00004687"/>
    </source>
</evidence>
<keyword evidence="10" id="KW-1185">Reference proteome</keyword>
<sequence>MEVKACEELEARRRNSGSRGRWRKVLYGGVQEGYEDNYTGTRYDEYTFLQEMVENANVRKRSLLIVMRDSVAVSQHACVVGLVGTVWTHALNGDLGAWTLLQLDGVLLVLGFLTLILTHENLRPASLGRHAFDFTMFVVGLYILAPIFQTLTRTFSSDSIWASTICLLLMHLVFHDYSYTTVEPTSTDLDEAVTNLASPTTPRSRADHELLLQRRLKERSTPVTFSANVSLNASIIASVLIASRLPHSLLVFAVMLFSLEFFLLFPLVTHHMRRRSLHFHLAFSCVLIGITLYLIYNLNYLVFTFFVIVLFFITVVSPYELIRIEKFKDEITGPWDEAKLSFSPAASHWETSSTTGAVSYCATSSEGVRLDGE</sequence>
<accession>A0ABD1ZE73</accession>
<feature type="transmembrane region" description="Helical" evidence="8">
    <location>
        <begin position="96"/>
        <end position="118"/>
    </location>
</feature>
<evidence type="ECO:0000256" key="7">
    <source>
        <dbReference type="ARBA" id="ARBA00023136"/>
    </source>
</evidence>
<dbReference type="AlphaFoldDB" id="A0ABD1ZE73"/>
<feature type="transmembrane region" description="Helical" evidence="8">
    <location>
        <begin position="302"/>
        <end position="322"/>
    </location>
</feature>
<name>A0ABD1ZE73_9MARC</name>
<organism evidence="9 10">
    <name type="scientific">Riccia fluitans</name>
    <dbReference type="NCBI Taxonomy" id="41844"/>
    <lineage>
        <taxon>Eukaryota</taxon>
        <taxon>Viridiplantae</taxon>
        <taxon>Streptophyta</taxon>
        <taxon>Embryophyta</taxon>
        <taxon>Marchantiophyta</taxon>
        <taxon>Marchantiopsida</taxon>
        <taxon>Marchantiidae</taxon>
        <taxon>Marchantiales</taxon>
        <taxon>Ricciaceae</taxon>
        <taxon>Riccia</taxon>
    </lineage>
</organism>
<gene>
    <name evidence="9" type="ORF">R1flu_017790</name>
</gene>
<keyword evidence="5 8" id="KW-0812">Transmembrane</keyword>
<feature type="transmembrane region" description="Helical" evidence="8">
    <location>
        <begin position="70"/>
        <end position="90"/>
    </location>
</feature>
<comment type="subcellular location">
    <subcellularLocation>
        <location evidence="1">Membrane</location>
        <topology evidence="1">Multi-pass membrane protein</topology>
    </subcellularLocation>
</comment>
<dbReference type="Proteomes" id="UP001605036">
    <property type="component" value="Unassembled WGS sequence"/>
</dbReference>
<dbReference type="PIRSF" id="PIRSF016104">
    <property type="entry name" value="GPI2"/>
    <property type="match status" value="1"/>
</dbReference>
<proteinExistence type="inferred from homology"/>
<comment type="pathway">
    <text evidence="2">Glycolipid biosynthesis; glycosylphosphatidylinositol-anchor biosynthesis.</text>
</comment>
<evidence type="ECO:0000256" key="8">
    <source>
        <dbReference type="SAM" id="Phobius"/>
    </source>
</evidence>
<evidence type="ECO:0000256" key="1">
    <source>
        <dbReference type="ARBA" id="ARBA00004141"/>
    </source>
</evidence>
<evidence type="ECO:0000313" key="9">
    <source>
        <dbReference type="EMBL" id="KAL2649662.1"/>
    </source>
</evidence>
<feature type="transmembrane region" description="Helical" evidence="8">
    <location>
        <begin position="130"/>
        <end position="148"/>
    </location>
</feature>
<evidence type="ECO:0000313" key="10">
    <source>
        <dbReference type="Proteomes" id="UP001605036"/>
    </source>
</evidence>
<dbReference type="PANTHER" id="PTHR12982">
    <property type="entry name" value="PHOSPHATIDYLINOSITOL GLYCAN, CLASS C"/>
    <property type="match status" value="1"/>
</dbReference>
<evidence type="ECO:0000256" key="3">
    <source>
        <dbReference type="ARBA" id="ARBA00008321"/>
    </source>
</evidence>
<dbReference type="GO" id="GO:0006506">
    <property type="term" value="P:GPI anchor biosynthetic process"/>
    <property type="evidence" value="ECO:0007669"/>
    <property type="project" value="UniProtKB-KW"/>
</dbReference>
<dbReference type="PANTHER" id="PTHR12982:SF0">
    <property type="entry name" value="PHOSPHATIDYLINOSITOL N-ACETYLGLUCOSAMINYLTRANSFERASE SUBUNIT C"/>
    <property type="match status" value="1"/>
</dbReference>
<feature type="transmembrane region" description="Helical" evidence="8">
    <location>
        <begin position="249"/>
        <end position="268"/>
    </location>
</feature>